<evidence type="ECO:0000256" key="1">
    <source>
        <dbReference type="ARBA" id="ARBA00004430"/>
    </source>
</evidence>
<evidence type="ECO:0000313" key="8">
    <source>
        <dbReference type="Proteomes" id="UP000822688"/>
    </source>
</evidence>
<evidence type="ECO:0000256" key="6">
    <source>
        <dbReference type="SAM" id="MobiDB-lite"/>
    </source>
</evidence>
<evidence type="ECO:0000313" key="7">
    <source>
        <dbReference type="EMBL" id="KAG0559639.1"/>
    </source>
</evidence>
<dbReference type="Proteomes" id="UP000822688">
    <property type="component" value="Chromosome 10"/>
</dbReference>
<reference evidence="7" key="1">
    <citation type="submission" date="2020-06" db="EMBL/GenBank/DDBJ databases">
        <title>WGS assembly of Ceratodon purpureus strain R40.</title>
        <authorList>
            <person name="Carey S.B."/>
            <person name="Jenkins J."/>
            <person name="Shu S."/>
            <person name="Lovell J.T."/>
            <person name="Sreedasyam A."/>
            <person name="Maumus F."/>
            <person name="Tiley G.P."/>
            <person name="Fernandez-Pozo N."/>
            <person name="Barry K."/>
            <person name="Chen C."/>
            <person name="Wang M."/>
            <person name="Lipzen A."/>
            <person name="Daum C."/>
            <person name="Saski C.A."/>
            <person name="Payton A.C."/>
            <person name="Mcbreen J.C."/>
            <person name="Conrad R.E."/>
            <person name="Kollar L.M."/>
            <person name="Olsson S."/>
            <person name="Huttunen S."/>
            <person name="Landis J.B."/>
            <person name="Wickett N.J."/>
            <person name="Johnson M.G."/>
            <person name="Rensing S.A."/>
            <person name="Grimwood J."/>
            <person name="Schmutz J."/>
            <person name="Mcdaniel S.F."/>
        </authorList>
    </citation>
    <scope>NUCLEOTIDE SEQUENCE</scope>
    <source>
        <strain evidence="7">R40</strain>
    </source>
</reference>
<feature type="compositionally biased region" description="Acidic residues" evidence="6">
    <location>
        <begin position="371"/>
        <end position="408"/>
    </location>
</feature>
<proteinExistence type="predicted"/>
<sequence length="542" mass="58844">MAGMSVEDALAYLKTLSTTTGDDAFTHISEIVRSVLQAKSKNAVDILETSFILKKTRFVSREGDPQPVKGGRAPEDVEPVKNFFTLFCQKEPEPEPEEEEPKKEGEEGEEEEPPPEEEEPPANEFEAQNMLMDSVFFDACGCGIGRMDTYLVILALKQLGDDPKFGVETVRFFGKFFGINNNYYVFEGTAKEGAEGDEEEEEEGEEGEEGAEGEGEEGEEKPKKNKNWGRPTDGIPPEEGVGTNAMVYWYCHRPGDRCKKLPPVTPLQVKTARQLKKYLTGDPEAEVSGYPPFPGIEMNYLRAQIARIAHATQIAPGGFYSAAEDEGGGQTVTPAEDFAMPPAEELAALEGWVHKNAMIPKQGRCTKYEEPEGEGEEEAEEPEEPAEGEEGAEGEAEAEEPEEPEEEPGPLRAISEDKDLVAAVEGGGGGEGEEGGGGGGAAIKAWSICKSSSIKNLKHQVVCLRSHLWPGAYCVATPTSFSNIYVGYGVKNEPFKPTMPPAVQKEFAGELIEATDLPPKPDPPSEEGGSGEEGDEEGEEEY</sequence>
<dbReference type="GO" id="GO:0001534">
    <property type="term" value="C:radial spoke"/>
    <property type="evidence" value="ECO:0007669"/>
    <property type="project" value="InterPro"/>
</dbReference>
<dbReference type="EMBL" id="CM026431">
    <property type="protein sequence ID" value="KAG0559639.1"/>
    <property type="molecule type" value="Genomic_DNA"/>
</dbReference>
<evidence type="ECO:0000256" key="4">
    <source>
        <dbReference type="ARBA" id="ARBA00023212"/>
    </source>
</evidence>
<dbReference type="GO" id="GO:0035082">
    <property type="term" value="P:axoneme assembly"/>
    <property type="evidence" value="ECO:0007669"/>
    <property type="project" value="TreeGrafter"/>
</dbReference>
<dbReference type="Pfam" id="PF04712">
    <property type="entry name" value="Radial_spoke"/>
    <property type="match status" value="1"/>
</dbReference>
<name>A0A8T0GN25_CERPU</name>
<evidence type="ECO:0000256" key="2">
    <source>
        <dbReference type="ARBA" id="ARBA00022490"/>
    </source>
</evidence>
<dbReference type="AlphaFoldDB" id="A0A8T0GN25"/>
<keyword evidence="2" id="KW-0963">Cytoplasm</keyword>
<feature type="region of interest" description="Disordered" evidence="6">
    <location>
        <begin position="363"/>
        <end position="416"/>
    </location>
</feature>
<feature type="compositionally biased region" description="Acidic residues" evidence="6">
    <location>
        <begin position="106"/>
        <end position="121"/>
    </location>
</feature>
<feature type="compositionally biased region" description="Acidic residues" evidence="6">
    <location>
        <begin position="529"/>
        <end position="542"/>
    </location>
</feature>
<dbReference type="CDD" id="cd22963">
    <property type="entry name" value="DD_CrRSP4-like"/>
    <property type="match status" value="1"/>
</dbReference>
<feature type="region of interest" description="Disordered" evidence="6">
    <location>
        <begin position="192"/>
        <end position="239"/>
    </location>
</feature>
<gene>
    <name evidence="7" type="ORF">KC19_10G120700</name>
</gene>
<comment type="caution">
    <text evidence="7">The sequence shown here is derived from an EMBL/GenBank/DDBJ whole genome shotgun (WGS) entry which is preliminary data.</text>
</comment>
<dbReference type="PANTHER" id="PTHR13159">
    <property type="entry name" value="RADIAL SPOKEHEAD-RELATED"/>
    <property type="match status" value="1"/>
</dbReference>
<organism evidence="7 8">
    <name type="scientific">Ceratodon purpureus</name>
    <name type="common">Fire moss</name>
    <name type="synonym">Dicranum purpureum</name>
    <dbReference type="NCBI Taxonomy" id="3225"/>
    <lineage>
        <taxon>Eukaryota</taxon>
        <taxon>Viridiplantae</taxon>
        <taxon>Streptophyta</taxon>
        <taxon>Embryophyta</taxon>
        <taxon>Bryophyta</taxon>
        <taxon>Bryophytina</taxon>
        <taxon>Bryopsida</taxon>
        <taxon>Dicranidae</taxon>
        <taxon>Pseudoditrichales</taxon>
        <taxon>Ditrichaceae</taxon>
        <taxon>Ceratodon</taxon>
    </lineage>
</organism>
<accession>A0A8T0GN25</accession>
<feature type="compositionally biased region" description="Acidic residues" evidence="6">
    <location>
        <begin position="195"/>
        <end position="219"/>
    </location>
</feature>
<protein>
    <submittedName>
        <fullName evidence="7">Uncharacterized protein</fullName>
    </submittedName>
</protein>
<evidence type="ECO:0000256" key="5">
    <source>
        <dbReference type="ARBA" id="ARBA00023273"/>
    </source>
</evidence>
<keyword evidence="4" id="KW-0206">Cytoskeleton</keyword>
<evidence type="ECO:0000256" key="3">
    <source>
        <dbReference type="ARBA" id="ARBA00023069"/>
    </source>
</evidence>
<keyword evidence="8" id="KW-1185">Reference proteome</keyword>
<dbReference type="PANTHER" id="PTHR13159:SF0">
    <property type="entry name" value="RADIAL SPOKE HEAD 6 HOMOLOG A"/>
    <property type="match status" value="1"/>
</dbReference>
<feature type="region of interest" description="Disordered" evidence="6">
    <location>
        <begin position="509"/>
        <end position="542"/>
    </location>
</feature>
<dbReference type="InterPro" id="IPR006802">
    <property type="entry name" value="Radial_spoke"/>
</dbReference>
<keyword evidence="5" id="KW-0966">Cell projection</keyword>
<keyword evidence="3" id="KW-0969">Cilium</keyword>
<dbReference type="GO" id="GO:0060294">
    <property type="term" value="P:cilium movement involved in cell motility"/>
    <property type="evidence" value="ECO:0007669"/>
    <property type="project" value="InterPro"/>
</dbReference>
<feature type="region of interest" description="Disordered" evidence="6">
    <location>
        <begin position="88"/>
        <end position="122"/>
    </location>
</feature>
<comment type="subcellular location">
    <subcellularLocation>
        <location evidence="1">Cytoplasm</location>
        <location evidence="1">Cytoskeleton</location>
        <location evidence="1">Cilium axoneme</location>
    </subcellularLocation>
</comment>